<dbReference type="SMART" id="SM00028">
    <property type="entry name" value="TPR"/>
    <property type="match status" value="4"/>
</dbReference>
<dbReference type="InterPro" id="IPR011990">
    <property type="entry name" value="TPR-like_helical_dom_sf"/>
</dbReference>
<reference evidence="2" key="1">
    <citation type="submission" date="2021-05" db="EMBL/GenBank/DDBJ databases">
        <title>A free-living protist that lacks canonical eukaryotic 1 DNA replication and segregation systems.</title>
        <authorList>
            <person name="Salas-Leiva D.E."/>
            <person name="Tromer E.C."/>
            <person name="Curtis B.A."/>
            <person name="Jerlstrom-Hultqvist J."/>
            <person name="Kolisko M."/>
            <person name="Yi Z."/>
            <person name="Salas-Leiva J.S."/>
            <person name="Gallot-Lavallee L."/>
            <person name="Kops G.J.P.L."/>
            <person name="Archibald J.M."/>
            <person name="Simpson A.G.B."/>
            <person name="Roger A.J."/>
        </authorList>
    </citation>
    <scope>NUCLEOTIDE SEQUENCE</scope>
    <source>
        <strain evidence="2">BICM</strain>
    </source>
</reference>
<dbReference type="Gene3D" id="1.25.40.10">
    <property type="entry name" value="Tetratricopeptide repeat domain"/>
    <property type="match status" value="1"/>
</dbReference>
<organism evidence="2 3">
    <name type="scientific">Carpediemonas membranifera</name>
    <dbReference type="NCBI Taxonomy" id="201153"/>
    <lineage>
        <taxon>Eukaryota</taxon>
        <taxon>Metamonada</taxon>
        <taxon>Carpediemonas-like organisms</taxon>
        <taxon>Carpediemonas</taxon>
    </lineage>
</organism>
<evidence type="ECO:0000313" key="3">
    <source>
        <dbReference type="Proteomes" id="UP000717585"/>
    </source>
</evidence>
<feature type="compositionally biased region" description="Polar residues" evidence="1">
    <location>
        <begin position="136"/>
        <end position="148"/>
    </location>
</feature>
<feature type="compositionally biased region" description="Polar residues" evidence="1">
    <location>
        <begin position="67"/>
        <end position="76"/>
    </location>
</feature>
<feature type="region of interest" description="Disordered" evidence="1">
    <location>
        <begin position="108"/>
        <end position="168"/>
    </location>
</feature>
<dbReference type="SUPFAM" id="SSF48452">
    <property type="entry name" value="TPR-like"/>
    <property type="match status" value="1"/>
</dbReference>
<evidence type="ECO:0000313" key="2">
    <source>
        <dbReference type="EMBL" id="KAG9389939.1"/>
    </source>
</evidence>
<evidence type="ECO:0000256" key="1">
    <source>
        <dbReference type="SAM" id="MobiDB-lite"/>
    </source>
</evidence>
<gene>
    <name evidence="2" type="ORF">J8273_8626</name>
</gene>
<dbReference type="InterPro" id="IPR019734">
    <property type="entry name" value="TPR_rpt"/>
</dbReference>
<comment type="caution">
    <text evidence="2">The sequence shown here is derived from an EMBL/GenBank/DDBJ whole genome shotgun (WGS) entry which is preliminary data.</text>
</comment>
<feature type="region of interest" description="Disordered" evidence="1">
    <location>
        <begin position="65"/>
        <end position="89"/>
    </location>
</feature>
<protein>
    <submittedName>
        <fullName evidence="2">Tetratricopeptide repeat</fullName>
    </submittedName>
</protein>
<name>A0A8J6AZX6_9EUKA</name>
<proteinExistence type="predicted"/>
<dbReference type="OrthoDB" id="286233at2759"/>
<keyword evidence="3" id="KW-1185">Reference proteome</keyword>
<dbReference type="Proteomes" id="UP000717585">
    <property type="component" value="Unassembled WGS sequence"/>
</dbReference>
<accession>A0A8J6AZX6</accession>
<sequence length="495" mass="53467">MSAEMQLGRFSNKGIRIPVRRRSVVEKLAMASPVRRTIHFNSAGGVEQENEIQTSTSPLTPLRTIRSRSSSVTGNKNEVRTPTLGRLPEKGIRMPRSRQIPENLVLTSPIQRKKRFNSADGRLEESDLHTPLSPISPDSRSPSASTTPMRLDTHPKGRRRSSIVGTTSFKLSSLQSPAGSLSSPTKSRIHDPATLSAGVPLRLGYTPIEGVSTTVVGVTQLRKTTNKVELVGGPRKIKASLEADAQLMAATMRRAGSFLDEMALWLNLAYSFDNAGEPKRALAAFSKALSSARQSGCVKGEILALNGLAVDFFLLNRRDQAINAAEQLVDIATDANSRFYALTCLGVALMHTSDGELSTSDVKRAHEVMEDAVDASRAVITRAREAEKIASTNLAMAEGLVGEFEAARESLDRSLYLADDVADTTHQIALSQLGAMASDAGQFRDADLFYLQARDVALENGLEKEAQTAKIRAAVARTSSAMAMHMANLLAKVAE</sequence>
<dbReference type="EMBL" id="JAHDYR010000067">
    <property type="protein sequence ID" value="KAG9389939.1"/>
    <property type="molecule type" value="Genomic_DNA"/>
</dbReference>
<dbReference type="AlphaFoldDB" id="A0A8J6AZX6"/>